<proteinExistence type="predicted"/>
<accession>A0A0C1Z3F5</accession>
<feature type="compositionally biased region" description="Pro residues" evidence="1">
    <location>
        <begin position="188"/>
        <end position="208"/>
    </location>
</feature>
<sequence length="404" mass="42246">MRGGQPSAPARPRPGLAAVTLVATLSWSPLVSAAAPGPTADGASEDERKQAARAQVQAASAAFGAGDFALAIEHYEAAIALLPAPKLNYNLGVCHQRLSLSADTPEQRTRERDLAIESYNAYLEQNPRADDRFEVAATIRELGGTPVTMPTLMPLFEDDEYQPASDPQPDPQPDPQSTPSLDGDPAQAPTPTPAANPSPPQPPAPPYPHHGRFGFSIAGGYSPTIHAASGINGESAIALDLHGGGFVGPRRRFLLAAHTNLHSGAGTNRAGLQLSGYSFGLLGQQTWVVGHEALSLGLGSVVALTGQGLDIRPGSAPPACRTGNGTRVASRTGALVGPRLELGVLLGVRRRGMIGLLVQPGFAFFGDGRSGMGCEAGETPWTSLGVRRRWQLQLWAGAGFNFRF</sequence>
<reference evidence="3 4" key="1">
    <citation type="submission" date="2014-12" db="EMBL/GenBank/DDBJ databases">
        <title>Genome assembly of Enhygromyxa salina DSM 15201.</title>
        <authorList>
            <person name="Sharma G."/>
            <person name="Subramanian S."/>
        </authorList>
    </citation>
    <scope>NUCLEOTIDE SEQUENCE [LARGE SCALE GENOMIC DNA]</scope>
    <source>
        <strain evidence="3 4">DSM 15201</strain>
    </source>
</reference>
<gene>
    <name evidence="3" type="ORF">DB30_01893</name>
</gene>
<dbReference type="AlphaFoldDB" id="A0A0C1Z3F5"/>
<feature type="chain" id="PRO_5002143788" description="Tetratricopeptide repeat protein" evidence="2">
    <location>
        <begin position="34"/>
        <end position="404"/>
    </location>
</feature>
<dbReference type="SUPFAM" id="SSF48452">
    <property type="entry name" value="TPR-like"/>
    <property type="match status" value="1"/>
</dbReference>
<feature type="compositionally biased region" description="Pro residues" evidence="1">
    <location>
        <begin position="166"/>
        <end position="176"/>
    </location>
</feature>
<keyword evidence="2" id="KW-0732">Signal</keyword>
<feature type="signal peptide" evidence="2">
    <location>
        <begin position="1"/>
        <end position="33"/>
    </location>
</feature>
<evidence type="ECO:0000256" key="2">
    <source>
        <dbReference type="SAM" id="SignalP"/>
    </source>
</evidence>
<dbReference type="EMBL" id="JMCC02000149">
    <property type="protein sequence ID" value="KIG12129.1"/>
    <property type="molecule type" value="Genomic_DNA"/>
</dbReference>
<dbReference type="Gene3D" id="1.25.40.10">
    <property type="entry name" value="Tetratricopeptide repeat domain"/>
    <property type="match status" value="1"/>
</dbReference>
<protein>
    <recommendedName>
        <fullName evidence="5">Tetratricopeptide repeat protein</fullName>
    </recommendedName>
</protein>
<evidence type="ECO:0000256" key="1">
    <source>
        <dbReference type="SAM" id="MobiDB-lite"/>
    </source>
</evidence>
<dbReference type="InterPro" id="IPR011990">
    <property type="entry name" value="TPR-like_helical_dom_sf"/>
</dbReference>
<name>A0A0C1Z3F5_9BACT</name>
<evidence type="ECO:0008006" key="5">
    <source>
        <dbReference type="Google" id="ProtNLM"/>
    </source>
</evidence>
<organism evidence="3 4">
    <name type="scientific">Enhygromyxa salina</name>
    <dbReference type="NCBI Taxonomy" id="215803"/>
    <lineage>
        <taxon>Bacteria</taxon>
        <taxon>Pseudomonadati</taxon>
        <taxon>Myxococcota</taxon>
        <taxon>Polyangia</taxon>
        <taxon>Nannocystales</taxon>
        <taxon>Nannocystaceae</taxon>
        <taxon>Enhygromyxa</taxon>
    </lineage>
</organism>
<evidence type="ECO:0000313" key="4">
    <source>
        <dbReference type="Proteomes" id="UP000031599"/>
    </source>
</evidence>
<evidence type="ECO:0000313" key="3">
    <source>
        <dbReference type="EMBL" id="KIG12129.1"/>
    </source>
</evidence>
<feature type="region of interest" description="Disordered" evidence="1">
    <location>
        <begin position="158"/>
        <end position="212"/>
    </location>
</feature>
<comment type="caution">
    <text evidence="3">The sequence shown here is derived from an EMBL/GenBank/DDBJ whole genome shotgun (WGS) entry which is preliminary data.</text>
</comment>
<dbReference type="Proteomes" id="UP000031599">
    <property type="component" value="Unassembled WGS sequence"/>
</dbReference>
<dbReference type="RefSeq" id="WP_052558347.1">
    <property type="nucleotide sequence ID" value="NZ_JMCC02000149.1"/>
</dbReference>
<feature type="compositionally biased region" description="Low complexity" evidence="1">
    <location>
        <begin position="177"/>
        <end position="187"/>
    </location>
</feature>